<keyword evidence="13" id="KW-1185">Reference proteome</keyword>
<dbReference type="InterPro" id="IPR009056">
    <property type="entry name" value="Cyt_c-like_dom"/>
</dbReference>
<dbReference type="InterPro" id="IPR050597">
    <property type="entry name" value="Cytochrome_c_Oxidase_Subunit"/>
</dbReference>
<dbReference type="Gene3D" id="1.10.760.10">
    <property type="entry name" value="Cytochrome c-like domain"/>
    <property type="match status" value="2"/>
</dbReference>
<evidence type="ECO:0000256" key="4">
    <source>
        <dbReference type="ARBA" id="ARBA00022723"/>
    </source>
</evidence>
<dbReference type="PROSITE" id="PS51007">
    <property type="entry name" value="CYTC"/>
    <property type="match status" value="2"/>
</dbReference>
<feature type="chain" id="PRO_5015665454" evidence="10">
    <location>
        <begin position="24"/>
        <end position="222"/>
    </location>
</feature>
<feature type="signal peptide" evidence="10">
    <location>
        <begin position="1"/>
        <end position="23"/>
    </location>
</feature>
<reference evidence="12 13" key="1">
    <citation type="submission" date="2018-03" db="EMBL/GenBank/DDBJ databases">
        <title>Genome sequencing of Simplicispira sp.</title>
        <authorList>
            <person name="Kim S.-J."/>
            <person name="Heo J."/>
            <person name="Kwon S.-W."/>
        </authorList>
    </citation>
    <scope>NUCLEOTIDE SEQUENCE [LARGE SCALE GENOMIC DNA]</scope>
    <source>
        <strain evidence="12 13">SC1-8</strain>
    </source>
</reference>
<gene>
    <name evidence="12" type="ORF">C6571_11925</name>
</gene>
<feature type="domain" description="Cytochrome c" evidence="11">
    <location>
        <begin position="113"/>
        <end position="210"/>
    </location>
</feature>
<dbReference type="PIRSF" id="PIRSF000005">
    <property type="entry name" value="Cytochrome_c4"/>
    <property type="match status" value="1"/>
</dbReference>
<evidence type="ECO:0000259" key="11">
    <source>
        <dbReference type="PROSITE" id="PS51007"/>
    </source>
</evidence>
<evidence type="ECO:0000256" key="6">
    <source>
        <dbReference type="ARBA" id="ARBA00022982"/>
    </source>
</evidence>
<dbReference type="OrthoDB" id="9796421at2"/>
<accession>A0A2S0N1V0</accession>
<evidence type="ECO:0000256" key="7">
    <source>
        <dbReference type="ARBA" id="ARBA00023004"/>
    </source>
</evidence>
<dbReference type="GO" id="GO:0005506">
    <property type="term" value="F:iron ion binding"/>
    <property type="evidence" value="ECO:0007669"/>
    <property type="project" value="InterPro"/>
</dbReference>
<keyword evidence="5" id="KW-0574">Periplasm</keyword>
<evidence type="ECO:0000256" key="10">
    <source>
        <dbReference type="SAM" id="SignalP"/>
    </source>
</evidence>
<feature type="binding site" description="axial binding residue" evidence="9">
    <location>
        <position position="142"/>
    </location>
    <ligand>
        <name>heme c</name>
        <dbReference type="ChEBI" id="CHEBI:61717"/>
        <label>2</label>
    </ligand>
    <ligandPart>
        <name>Fe</name>
        <dbReference type="ChEBI" id="CHEBI:18248"/>
    </ligandPart>
</feature>
<evidence type="ECO:0000313" key="12">
    <source>
        <dbReference type="EMBL" id="AVO41893.1"/>
    </source>
</evidence>
<evidence type="ECO:0000313" key="13">
    <source>
        <dbReference type="Proteomes" id="UP000239326"/>
    </source>
</evidence>
<evidence type="ECO:0000256" key="8">
    <source>
        <dbReference type="PIRSR" id="PIRSR000005-1"/>
    </source>
</evidence>
<evidence type="ECO:0000256" key="5">
    <source>
        <dbReference type="ARBA" id="ARBA00022764"/>
    </source>
</evidence>
<dbReference type="Proteomes" id="UP000239326">
    <property type="component" value="Chromosome"/>
</dbReference>
<dbReference type="PANTHER" id="PTHR33751:SF9">
    <property type="entry name" value="CYTOCHROME C4"/>
    <property type="match status" value="1"/>
</dbReference>
<dbReference type="RefSeq" id="WP_106446870.1">
    <property type="nucleotide sequence ID" value="NZ_CP027669.1"/>
</dbReference>
<organism evidence="12 13">
    <name type="scientific">Simplicispira suum</name>
    <dbReference type="NCBI Taxonomy" id="2109915"/>
    <lineage>
        <taxon>Bacteria</taxon>
        <taxon>Pseudomonadati</taxon>
        <taxon>Pseudomonadota</taxon>
        <taxon>Betaproteobacteria</taxon>
        <taxon>Burkholderiales</taxon>
        <taxon>Comamonadaceae</taxon>
        <taxon>Simplicispira</taxon>
    </lineage>
</organism>
<keyword evidence="4 9" id="KW-0479">Metal-binding</keyword>
<dbReference type="GO" id="GO:0020037">
    <property type="term" value="F:heme binding"/>
    <property type="evidence" value="ECO:0007669"/>
    <property type="project" value="InterPro"/>
</dbReference>
<dbReference type="EMBL" id="CP027669">
    <property type="protein sequence ID" value="AVO41893.1"/>
    <property type="molecule type" value="Genomic_DNA"/>
</dbReference>
<name>A0A2S0N1V0_9BURK</name>
<dbReference type="SUPFAM" id="SSF46626">
    <property type="entry name" value="Cytochrome c"/>
    <property type="match status" value="2"/>
</dbReference>
<feature type="binding site" description="covalent" evidence="8">
    <location>
        <position position="40"/>
    </location>
    <ligand>
        <name>heme c</name>
        <dbReference type="ChEBI" id="CHEBI:61717"/>
        <label>1</label>
    </ligand>
</feature>
<feature type="binding site" description="axial binding residue" evidence="9">
    <location>
        <position position="87"/>
    </location>
    <ligand>
        <name>heme c</name>
        <dbReference type="ChEBI" id="CHEBI:61717"/>
        <label>1</label>
    </ligand>
    <ligandPart>
        <name>Fe</name>
        <dbReference type="ChEBI" id="CHEBI:18248"/>
    </ligandPart>
</feature>
<sequence length="222" mass="23466">MNKTLTTILALAVALGTAAVAQAEELKGDVKAAEGKIAMCIGCHGIVDYKTAFPEVYRVPKIAGQNEAYLAAALHEYAKGERRHPSMRGVAESLSDQDIADVAAYYAQLGVSADTAAPAKVSKEPSTLVAGLLAKGACVSCHGDNFSKAISPAYPQLGGQHPDYLYVALKAYKDSTNLFVRRDNSIMAGMAAQFSNKELKAIADYIGSLDGGLKTVPQSHFR</sequence>
<keyword evidence="6" id="KW-0249">Electron transport</keyword>
<feature type="domain" description="Cytochrome c" evidence="11">
    <location>
        <begin position="18"/>
        <end position="110"/>
    </location>
</feature>
<dbReference type="InterPro" id="IPR036909">
    <property type="entry name" value="Cyt_c-like_dom_sf"/>
</dbReference>
<dbReference type="GO" id="GO:0042597">
    <property type="term" value="C:periplasmic space"/>
    <property type="evidence" value="ECO:0007669"/>
    <property type="project" value="UniProtKB-SubCell"/>
</dbReference>
<keyword evidence="2" id="KW-0813">Transport</keyword>
<comment type="subcellular location">
    <subcellularLocation>
        <location evidence="1">Periplasm</location>
    </subcellularLocation>
</comment>
<feature type="binding site" description="covalent" evidence="8">
    <location>
        <position position="43"/>
    </location>
    <ligand>
        <name>heme c</name>
        <dbReference type="ChEBI" id="CHEBI:61717"/>
        <label>1</label>
    </ligand>
</feature>
<comment type="PTM">
    <text evidence="8">Binds 2 heme c groups covalently per subunit.</text>
</comment>
<evidence type="ECO:0000256" key="1">
    <source>
        <dbReference type="ARBA" id="ARBA00004418"/>
    </source>
</evidence>
<keyword evidence="3 8" id="KW-0349">Heme</keyword>
<evidence type="ECO:0000256" key="9">
    <source>
        <dbReference type="PIRSR" id="PIRSR000005-2"/>
    </source>
</evidence>
<feature type="binding site" description="covalent" evidence="8">
    <location>
        <position position="138"/>
    </location>
    <ligand>
        <name>heme c</name>
        <dbReference type="ChEBI" id="CHEBI:61717"/>
        <label>2</label>
    </ligand>
</feature>
<feature type="binding site" description="axial binding residue" evidence="9">
    <location>
        <position position="187"/>
    </location>
    <ligand>
        <name>heme c</name>
        <dbReference type="ChEBI" id="CHEBI:61717"/>
        <label>2</label>
    </ligand>
    <ligandPart>
        <name>Fe</name>
        <dbReference type="ChEBI" id="CHEBI:18248"/>
    </ligandPart>
</feature>
<keyword evidence="10" id="KW-0732">Signal</keyword>
<protein>
    <submittedName>
        <fullName evidence="12">Cytochrome c4</fullName>
    </submittedName>
</protein>
<evidence type="ECO:0000256" key="3">
    <source>
        <dbReference type="ARBA" id="ARBA00022617"/>
    </source>
</evidence>
<dbReference type="AlphaFoldDB" id="A0A2S0N1V0"/>
<dbReference type="GO" id="GO:0009055">
    <property type="term" value="F:electron transfer activity"/>
    <property type="evidence" value="ECO:0007669"/>
    <property type="project" value="InterPro"/>
</dbReference>
<evidence type="ECO:0000256" key="2">
    <source>
        <dbReference type="ARBA" id="ARBA00022448"/>
    </source>
</evidence>
<keyword evidence="7 9" id="KW-0408">Iron</keyword>
<dbReference type="PANTHER" id="PTHR33751">
    <property type="entry name" value="CBB3-TYPE CYTOCHROME C OXIDASE SUBUNIT FIXP"/>
    <property type="match status" value="1"/>
</dbReference>
<feature type="binding site" description="covalent" evidence="8">
    <location>
        <position position="141"/>
    </location>
    <ligand>
        <name>heme c</name>
        <dbReference type="ChEBI" id="CHEBI:61717"/>
        <label>2</label>
    </ligand>
</feature>
<dbReference type="InterPro" id="IPR024167">
    <property type="entry name" value="Cytochrome_c4-like"/>
</dbReference>
<proteinExistence type="predicted"/>
<dbReference type="Pfam" id="PF00034">
    <property type="entry name" value="Cytochrom_C"/>
    <property type="match status" value="2"/>
</dbReference>
<dbReference type="KEGG" id="simp:C6571_11925"/>
<feature type="binding site" description="axial binding residue" evidence="9">
    <location>
        <position position="44"/>
    </location>
    <ligand>
        <name>heme c</name>
        <dbReference type="ChEBI" id="CHEBI:61717"/>
        <label>1</label>
    </ligand>
    <ligandPart>
        <name>Fe</name>
        <dbReference type="ChEBI" id="CHEBI:18248"/>
    </ligandPart>
</feature>